<dbReference type="GO" id="GO:0042732">
    <property type="term" value="P:D-xylose metabolic process"/>
    <property type="evidence" value="ECO:0007669"/>
    <property type="project" value="UniProtKB-KW"/>
</dbReference>
<proteinExistence type="inferred from homology"/>
<dbReference type="InterPro" id="IPR036388">
    <property type="entry name" value="WH-like_DNA-bd_sf"/>
</dbReference>
<dbReference type="Proteomes" id="UP000051820">
    <property type="component" value="Unassembled WGS sequence"/>
</dbReference>
<comment type="similarity">
    <text evidence="2">Belongs to the ROK (NagC/XylR) family.</text>
</comment>
<name>A0A0R1WE18_9LACO</name>
<dbReference type="PATRIC" id="fig|1423807.3.peg.1795"/>
<gene>
    <name evidence="4" type="ORF">FD16_GL001752</name>
</gene>
<dbReference type="InterPro" id="IPR036390">
    <property type="entry name" value="WH_DNA-bd_sf"/>
</dbReference>
<comment type="function">
    <text evidence="1">Transcriptional repressor of xylose-utilizing enzymes.</text>
</comment>
<organism evidence="4 5">
    <name type="scientific">Paucilactobacillus suebicus DSM 5007 = KCTC 3549</name>
    <dbReference type="NCBI Taxonomy" id="1423807"/>
    <lineage>
        <taxon>Bacteria</taxon>
        <taxon>Bacillati</taxon>
        <taxon>Bacillota</taxon>
        <taxon>Bacilli</taxon>
        <taxon>Lactobacillales</taxon>
        <taxon>Lactobacillaceae</taxon>
        <taxon>Paucilactobacillus</taxon>
    </lineage>
</organism>
<dbReference type="SUPFAM" id="SSF46785">
    <property type="entry name" value="Winged helix' DNA-binding domain"/>
    <property type="match status" value="1"/>
</dbReference>
<dbReference type="PANTHER" id="PTHR18964:SF149">
    <property type="entry name" value="BIFUNCTIONAL UDP-N-ACETYLGLUCOSAMINE 2-EPIMERASE_N-ACETYLMANNOSAMINE KINASE"/>
    <property type="match status" value="1"/>
</dbReference>
<dbReference type="Gene3D" id="1.10.10.10">
    <property type="entry name" value="Winged helix-like DNA-binding domain superfamily/Winged helix DNA-binding domain"/>
    <property type="match status" value="1"/>
</dbReference>
<dbReference type="OrthoDB" id="9796533at2"/>
<keyword evidence="3" id="KW-0119">Carbohydrate metabolism</keyword>
<dbReference type="InterPro" id="IPR000600">
    <property type="entry name" value="ROK"/>
</dbReference>
<keyword evidence="5" id="KW-1185">Reference proteome</keyword>
<evidence type="ECO:0000256" key="2">
    <source>
        <dbReference type="ARBA" id="ARBA00006479"/>
    </source>
</evidence>
<accession>A0A0R1WE18</accession>
<protein>
    <submittedName>
        <fullName evidence="4">ROK family protein</fullName>
    </submittedName>
</protein>
<dbReference type="InterPro" id="IPR043129">
    <property type="entry name" value="ATPase_NBD"/>
</dbReference>
<dbReference type="eggNOG" id="COG1940">
    <property type="taxonomic scope" value="Bacteria"/>
</dbReference>
<comment type="caution">
    <text evidence="4">The sequence shown here is derived from an EMBL/GenBank/DDBJ whole genome shotgun (WGS) entry which is preliminary data.</text>
</comment>
<dbReference type="PANTHER" id="PTHR18964">
    <property type="entry name" value="ROK (REPRESSOR, ORF, KINASE) FAMILY"/>
    <property type="match status" value="1"/>
</dbReference>
<dbReference type="Pfam" id="PF00480">
    <property type="entry name" value="ROK"/>
    <property type="match status" value="1"/>
</dbReference>
<evidence type="ECO:0000313" key="5">
    <source>
        <dbReference type="Proteomes" id="UP000051820"/>
    </source>
</evidence>
<sequence length="407" mass="45856">MQQFIEMRTQKMALNKQSIRDLNEKSVLRQIFVEGPISRIQISRNLKLNKSTVSAIFNDLSDRQLVMEMGQGQSTQVGGRKPVMIKVNQKYGYTLNFDIGFRHLDMMANYLDGTAFQYTRFETAGYNINQVLDLIIESVNNFKNPDTVNGLLGISVAVHGIVYQNQVTYSPFIDMEDVSIYERLTATFTVPIVVDNEANLVAVFQRDFSHDEEHNMNNIVVISIHKGIGAGIIINHQIYRGEKGEAGEIGRAIYPTVFAEPGRVEKIENYASQDAIIDLIKNEKKLDELDFDDVAQMYSDGDKVVVKAIDDFRDYITMIVYNAAVSYNPDTIYLSSNLIETIDQLLPMINNQYNLLPENGNTDIRMLRGAKYASLLGGCSSVTHLALKMSGQQLKFNFDLNAAGIIE</sequence>
<dbReference type="SUPFAM" id="SSF53067">
    <property type="entry name" value="Actin-like ATPase domain"/>
    <property type="match status" value="1"/>
</dbReference>
<evidence type="ECO:0000256" key="3">
    <source>
        <dbReference type="ARBA" id="ARBA00022629"/>
    </source>
</evidence>
<evidence type="ECO:0000256" key="1">
    <source>
        <dbReference type="ARBA" id="ARBA00002486"/>
    </source>
</evidence>
<evidence type="ECO:0000313" key="4">
    <source>
        <dbReference type="EMBL" id="KRM13062.1"/>
    </source>
</evidence>
<dbReference type="PROSITE" id="PS01125">
    <property type="entry name" value="ROK"/>
    <property type="match status" value="1"/>
</dbReference>
<dbReference type="EMBL" id="AZGF01000004">
    <property type="protein sequence ID" value="KRM13062.1"/>
    <property type="molecule type" value="Genomic_DNA"/>
</dbReference>
<dbReference type="Gene3D" id="3.30.420.40">
    <property type="match status" value="2"/>
</dbReference>
<dbReference type="InterPro" id="IPR049874">
    <property type="entry name" value="ROK_cs"/>
</dbReference>
<dbReference type="AlphaFoldDB" id="A0A0R1WE18"/>
<dbReference type="STRING" id="1423807.FD16_GL001752"/>
<keyword evidence="3" id="KW-0859">Xylose metabolism</keyword>
<reference evidence="4 5" key="1">
    <citation type="journal article" date="2015" name="Genome Announc.">
        <title>Expanding the biotechnology potential of lactobacilli through comparative genomics of 213 strains and associated genera.</title>
        <authorList>
            <person name="Sun Z."/>
            <person name="Harris H.M."/>
            <person name="McCann A."/>
            <person name="Guo C."/>
            <person name="Argimon S."/>
            <person name="Zhang W."/>
            <person name="Yang X."/>
            <person name="Jeffery I.B."/>
            <person name="Cooney J.C."/>
            <person name="Kagawa T.F."/>
            <person name="Liu W."/>
            <person name="Song Y."/>
            <person name="Salvetti E."/>
            <person name="Wrobel A."/>
            <person name="Rasinkangas P."/>
            <person name="Parkhill J."/>
            <person name="Rea M.C."/>
            <person name="O'Sullivan O."/>
            <person name="Ritari J."/>
            <person name="Douillard F.P."/>
            <person name="Paul Ross R."/>
            <person name="Yang R."/>
            <person name="Briner A.E."/>
            <person name="Felis G.E."/>
            <person name="de Vos W.M."/>
            <person name="Barrangou R."/>
            <person name="Klaenhammer T.R."/>
            <person name="Caufield P.W."/>
            <person name="Cui Y."/>
            <person name="Zhang H."/>
            <person name="O'Toole P.W."/>
        </authorList>
    </citation>
    <scope>NUCLEOTIDE SEQUENCE [LARGE SCALE GENOMIC DNA]</scope>
    <source>
        <strain evidence="4 5">DSM 5007</strain>
    </source>
</reference>